<keyword evidence="1" id="KW-0472">Membrane</keyword>
<organism evidence="4 5">
    <name type="scientific">Saccharothrix mutabilis subsp. mutabilis</name>
    <dbReference type="NCBI Taxonomy" id="66855"/>
    <lineage>
        <taxon>Bacteria</taxon>
        <taxon>Bacillati</taxon>
        <taxon>Actinomycetota</taxon>
        <taxon>Actinomycetes</taxon>
        <taxon>Pseudonocardiales</taxon>
        <taxon>Pseudonocardiaceae</taxon>
        <taxon>Saccharothrix</taxon>
    </lineage>
</organism>
<dbReference type="PROSITE" id="PS51257">
    <property type="entry name" value="PROKAR_LIPOPROTEIN"/>
    <property type="match status" value="1"/>
</dbReference>
<feature type="chain" id="PRO_5046610402" evidence="2">
    <location>
        <begin position="20"/>
        <end position="390"/>
    </location>
</feature>
<dbReference type="Pfam" id="PF00691">
    <property type="entry name" value="OmpA"/>
    <property type="match status" value="1"/>
</dbReference>
<dbReference type="RefSeq" id="WP_343932724.1">
    <property type="nucleotide sequence ID" value="NZ_BAAABU010000002.1"/>
</dbReference>
<dbReference type="InterPro" id="IPR006665">
    <property type="entry name" value="OmpA-like"/>
</dbReference>
<name>A0ABP3CVY3_9PSEU</name>
<keyword evidence="5" id="KW-1185">Reference proteome</keyword>
<gene>
    <name evidence="4" type="ORF">GCM10010492_13300</name>
</gene>
<protein>
    <submittedName>
        <fullName evidence="4">OmpA family protein</fullName>
    </submittedName>
</protein>
<reference evidence="5" key="1">
    <citation type="journal article" date="2019" name="Int. J. Syst. Evol. Microbiol.">
        <title>The Global Catalogue of Microorganisms (GCM) 10K type strain sequencing project: providing services to taxonomists for standard genome sequencing and annotation.</title>
        <authorList>
            <consortium name="The Broad Institute Genomics Platform"/>
            <consortium name="The Broad Institute Genome Sequencing Center for Infectious Disease"/>
            <person name="Wu L."/>
            <person name="Ma J."/>
        </authorList>
    </citation>
    <scope>NUCLEOTIDE SEQUENCE [LARGE SCALE GENOMIC DNA]</scope>
    <source>
        <strain evidence="5">JCM 3380</strain>
    </source>
</reference>
<evidence type="ECO:0000256" key="1">
    <source>
        <dbReference type="PROSITE-ProRule" id="PRU00473"/>
    </source>
</evidence>
<dbReference type="InterPro" id="IPR036737">
    <property type="entry name" value="OmpA-like_sf"/>
</dbReference>
<evidence type="ECO:0000313" key="4">
    <source>
        <dbReference type="EMBL" id="GAA0216796.1"/>
    </source>
</evidence>
<proteinExistence type="predicted"/>
<evidence type="ECO:0000259" key="3">
    <source>
        <dbReference type="PROSITE" id="PS51123"/>
    </source>
</evidence>
<dbReference type="Proteomes" id="UP001500416">
    <property type="component" value="Unassembled WGS sequence"/>
</dbReference>
<dbReference type="PROSITE" id="PS51123">
    <property type="entry name" value="OMPA_2"/>
    <property type="match status" value="1"/>
</dbReference>
<dbReference type="EMBL" id="BAAABU010000002">
    <property type="protein sequence ID" value="GAA0216796.1"/>
    <property type="molecule type" value="Genomic_DNA"/>
</dbReference>
<evidence type="ECO:0000313" key="5">
    <source>
        <dbReference type="Proteomes" id="UP001500416"/>
    </source>
</evidence>
<dbReference type="SUPFAM" id="SSF103088">
    <property type="entry name" value="OmpA-like"/>
    <property type="match status" value="1"/>
</dbReference>
<feature type="signal peptide" evidence="2">
    <location>
        <begin position="1"/>
        <end position="19"/>
    </location>
</feature>
<feature type="domain" description="OmpA-like" evidence="3">
    <location>
        <begin position="265"/>
        <end position="390"/>
    </location>
</feature>
<accession>A0ABP3CVY3</accession>
<sequence length="390" mass="39726">MTHRLTRALAGCLTLAALAACSATETPAPKLPDGGCPADGGQALTLVVGARMGSPRPTLPGEVEGLVRTAARDNRKVQVVRVDGQPTVALAADVQITGKNETQREKQVAELVGRVKTFVEQLEPKQAEADVLGALSEAARVTPEGGTLVLVDSGLATAGAVSFREAGMWGANPGEVADFLAAQRLLPALTGRSVLLVGLGGTADPQPALNEDLRGRVGRLWEAVVKKAGAACAGVLAVASRRDAFPTTVPVTVVALPEEPKPVPCGTTKLEDSGSVGFVPDTADLRDPAAADRTLQALAGVVAGGAQRVTLVGNTAGGGPAAGHVELSTRRAEAVKSILVRLGVPADRIATRGDGNSGPYHENDLGPDGVLIPAAAARNRSVVVELSCPR</sequence>
<keyword evidence="2" id="KW-0732">Signal</keyword>
<dbReference type="Gene3D" id="3.30.1330.60">
    <property type="entry name" value="OmpA-like domain"/>
    <property type="match status" value="1"/>
</dbReference>
<evidence type="ECO:0000256" key="2">
    <source>
        <dbReference type="SAM" id="SignalP"/>
    </source>
</evidence>
<comment type="caution">
    <text evidence="4">The sequence shown here is derived from an EMBL/GenBank/DDBJ whole genome shotgun (WGS) entry which is preliminary data.</text>
</comment>